<evidence type="ECO:0000256" key="1">
    <source>
        <dbReference type="ARBA" id="ARBA00023125"/>
    </source>
</evidence>
<dbReference type="SMART" id="SM00422">
    <property type="entry name" value="HTH_MERR"/>
    <property type="match status" value="1"/>
</dbReference>
<evidence type="ECO:0000313" key="4">
    <source>
        <dbReference type="Proteomes" id="UP000662814"/>
    </source>
</evidence>
<dbReference type="RefSeq" id="WP_166991925.1">
    <property type="nucleotide sequence ID" value="NZ_CP061169.1"/>
</dbReference>
<dbReference type="PANTHER" id="PTHR30204:SF98">
    <property type="entry name" value="HTH-TYPE TRANSCRIPTIONAL REGULATOR ADHR"/>
    <property type="match status" value="1"/>
</dbReference>
<dbReference type="InterPro" id="IPR009061">
    <property type="entry name" value="DNA-bd_dom_put_sf"/>
</dbReference>
<dbReference type="PROSITE" id="PS50937">
    <property type="entry name" value="HTH_MERR_2"/>
    <property type="match status" value="1"/>
</dbReference>
<feature type="domain" description="HTH merR-type" evidence="2">
    <location>
        <begin position="1"/>
        <end position="70"/>
    </location>
</feature>
<dbReference type="Gene3D" id="1.10.1660.10">
    <property type="match status" value="1"/>
</dbReference>
<accession>A0ABX6YFP5</accession>
<dbReference type="PRINTS" id="PR00040">
    <property type="entry name" value="HTHMERR"/>
</dbReference>
<protein>
    <submittedName>
        <fullName evidence="3">MerR family transcriptional regulator</fullName>
    </submittedName>
</protein>
<gene>
    <name evidence="3" type="ORF">HCR76_11345</name>
</gene>
<evidence type="ECO:0000259" key="2">
    <source>
        <dbReference type="PROSITE" id="PS50937"/>
    </source>
</evidence>
<keyword evidence="4" id="KW-1185">Reference proteome</keyword>
<evidence type="ECO:0000313" key="3">
    <source>
        <dbReference type="EMBL" id="QPZ37429.1"/>
    </source>
</evidence>
<name>A0ABX6YFP5_9MICO</name>
<reference evidence="3 4" key="1">
    <citation type="submission" date="2020-12" db="EMBL/GenBank/DDBJ databases">
        <title>Microbacterium sp. HY060.</title>
        <authorList>
            <person name="Zhou J."/>
        </authorList>
    </citation>
    <scope>NUCLEOTIDE SEQUENCE [LARGE SCALE GENOMIC DNA]</scope>
    <source>
        <strain evidence="3 4">HY60</strain>
    </source>
</reference>
<dbReference type="InterPro" id="IPR000551">
    <property type="entry name" value="MerR-type_HTH_dom"/>
</dbReference>
<proteinExistence type="predicted"/>
<dbReference type="SUPFAM" id="SSF46955">
    <property type="entry name" value="Putative DNA-binding domain"/>
    <property type="match status" value="1"/>
</dbReference>
<dbReference type="InterPro" id="IPR047057">
    <property type="entry name" value="MerR_fam"/>
</dbReference>
<sequence length="209" mass="22997">MRISELSHETNVSVASIKYYLREGLLPAGETLGARQADYGDAHITRLRLIRALVDVVGLPIAKVKRIFELIENPGDDMFSTLGKAVDSLPPYAAEGETDADDYPKARKIIEGLDWTYDARYAATGQLERSLGAIEGTGVPMSRERLEVYSRAARMVAEFDIAHLPQADADPSATIEYSVLGTALYEPILVALRRLAHQDIAARALARER</sequence>
<organism evidence="3 4">
    <name type="scientific">Paramicrobacterium chengjingii</name>
    <dbReference type="NCBI Taxonomy" id="2769067"/>
    <lineage>
        <taxon>Bacteria</taxon>
        <taxon>Bacillati</taxon>
        <taxon>Actinomycetota</taxon>
        <taxon>Actinomycetes</taxon>
        <taxon>Micrococcales</taxon>
        <taxon>Microbacteriaceae</taxon>
        <taxon>Paramicrobacterium</taxon>
    </lineage>
</organism>
<dbReference type="Proteomes" id="UP000662814">
    <property type="component" value="Chromosome"/>
</dbReference>
<dbReference type="Pfam" id="PF13411">
    <property type="entry name" value="MerR_1"/>
    <property type="match status" value="1"/>
</dbReference>
<dbReference type="EMBL" id="CP061169">
    <property type="protein sequence ID" value="QPZ37429.1"/>
    <property type="molecule type" value="Genomic_DNA"/>
</dbReference>
<dbReference type="PANTHER" id="PTHR30204">
    <property type="entry name" value="REDOX-CYCLING DRUG-SENSING TRANSCRIPTIONAL ACTIVATOR SOXR"/>
    <property type="match status" value="1"/>
</dbReference>
<keyword evidence="1" id="KW-0238">DNA-binding</keyword>